<name>A0ABU3VS47_9GAMM</name>
<keyword evidence="4" id="KW-1185">Reference proteome</keyword>
<dbReference type="PROSITE" id="PS50263">
    <property type="entry name" value="CN_HYDROLASE"/>
    <property type="match status" value="1"/>
</dbReference>
<dbReference type="GO" id="GO:0016787">
    <property type="term" value="F:hydrolase activity"/>
    <property type="evidence" value="ECO:0007669"/>
    <property type="project" value="UniProtKB-KW"/>
</dbReference>
<reference evidence="3 4" key="1">
    <citation type="submission" date="2023-10" db="EMBL/GenBank/DDBJ databases">
        <title>Characteristics and mechanism of a salt-tolerant marine origin heterotrophic nitrifying- aerobic denitrifying bacteria Marinobacter xestospongiae HN1.</title>
        <authorList>
            <person name="Qi R."/>
        </authorList>
    </citation>
    <scope>NUCLEOTIDE SEQUENCE [LARGE SCALE GENOMIC DNA]</scope>
    <source>
        <strain evidence="3 4">HN1</strain>
    </source>
</reference>
<protein>
    <submittedName>
        <fullName evidence="3">Carbon-nitrogen hydrolase family protein</fullName>
    </submittedName>
</protein>
<dbReference type="InterPro" id="IPR036526">
    <property type="entry name" value="C-N_Hydrolase_sf"/>
</dbReference>
<dbReference type="RefSeq" id="WP_316972104.1">
    <property type="nucleotide sequence ID" value="NZ_JAWIIJ010000001.1"/>
</dbReference>
<dbReference type="Proteomes" id="UP001269819">
    <property type="component" value="Unassembled WGS sequence"/>
</dbReference>
<dbReference type="InterPro" id="IPR045254">
    <property type="entry name" value="Nit1/2_C-N_Hydrolase"/>
</dbReference>
<gene>
    <name evidence="3" type="ORF">RYS15_00235</name>
</gene>
<evidence type="ECO:0000313" key="3">
    <source>
        <dbReference type="EMBL" id="MDV2077083.1"/>
    </source>
</evidence>
<evidence type="ECO:0000313" key="4">
    <source>
        <dbReference type="Proteomes" id="UP001269819"/>
    </source>
</evidence>
<evidence type="ECO:0000259" key="2">
    <source>
        <dbReference type="PROSITE" id="PS50263"/>
    </source>
</evidence>
<dbReference type="SUPFAM" id="SSF56317">
    <property type="entry name" value="Carbon-nitrogen hydrolase"/>
    <property type="match status" value="1"/>
</dbReference>
<dbReference type="Gene3D" id="3.60.110.10">
    <property type="entry name" value="Carbon-nitrogen hydrolase"/>
    <property type="match status" value="1"/>
</dbReference>
<sequence>MTEPRDVEGVRVATVQMVSGERLEDNLAQAATLLAEVAAAGASVAVLPENFAILKTAQMVAQGQQEIGGGEIRDFLAEQTRSLGLWIVGGSLPLAEREDGSTVADRVRACCLVLDDQGREVARYDKIHLFDAEVADAQGRYRESDTFEPGERVVTVDTPAGRLGLAICYDLRFPELFRALRQQQADWVALPSAFTYTTGDAHWHPLIRARAIENQCWLVAAGQGGYNSPRRRTYGHSMIVDPWGSVVAERSEEGPGWVMAALAPRRLQEVRQRMPVWDHRQL</sequence>
<feature type="domain" description="CN hydrolase" evidence="2">
    <location>
        <begin position="10"/>
        <end position="264"/>
    </location>
</feature>
<accession>A0ABU3VS47</accession>
<dbReference type="PANTHER" id="PTHR23088:SF27">
    <property type="entry name" value="DEAMINATED GLUTATHIONE AMIDASE"/>
    <property type="match status" value="1"/>
</dbReference>
<keyword evidence="1 3" id="KW-0378">Hydrolase</keyword>
<comment type="caution">
    <text evidence="3">The sequence shown here is derived from an EMBL/GenBank/DDBJ whole genome shotgun (WGS) entry which is preliminary data.</text>
</comment>
<dbReference type="PANTHER" id="PTHR23088">
    <property type="entry name" value="NITRILASE-RELATED"/>
    <property type="match status" value="1"/>
</dbReference>
<proteinExistence type="predicted"/>
<dbReference type="Pfam" id="PF00795">
    <property type="entry name" value="CN_hydrolase"/>
    <property type="match status" value="1"/>
</dbReference>
<dbReference type="EMBL" id="JAWIIJ010000001">
    <property type="protein sequence ID" value="MDV2077083.1"/>
    <property type="molecule type" value="Genomic_DNA"/>
</dbReference>
<dbReference type="CDD" id="cd07572">
    <property type="entry name" value="nit"/>
    <property type="match status" value="1"/>
</dbReference>
<dbReference type="InterPro" id="IPR003010">
    <property type="entry name" value="C-N_Hydrolase"/>
</dbReference>
<evidence type="ECO:0000256" key="1">
    <source>
        <dbReference type="ARBA" id="ARBA00022801"/>
    </source>
</evidence>
<organism evidence="3 4">
    <name type="scientific">Marinobacter xestospongiae</name>
    <dbReference type="NCBI Taxonomy" id="994319"/>
    <lineage>
        <taxon>Bacteria</taxon>
        <taxon>Pseudomonadati</taxon>
        <taxon>Pseudomonadota</taxon>
        <taxon>Gammaproteobacteria</taxon>
        <taxon>Pseudomonadales</taxon>
        <taxon>Marinobacteraceae</taxon>
        <taxon>Marinobacter</taxon>
    </lineage>
</organism>